<protein>
    <submittedName>
        <fullName evidence="2">Uncharacterized protein</fullName>
    </submittedName>
</protein>
<dbReference type="Proteomes" id="UP000053240">
    <property type="component" value="Unassembled WGS sequence"/>
</dbReference>
<accession>A0A0N1PHA4</accession>
<dbReference type="AlphaFoldDB" id="A0A0N1PHA4"/>
<proteinExistence type="predicted"/>
<keyword evidence="1" id="KW-1133">Transmembrane helix</keyword>
<gene>
    <name evidence="2" type="ORF">RR48_05659</name>
</gene>
<organism evidence="2 3">
    <name type="scientific">Papilio machaon</name>
    <name type="common">Old World swallowtail butterfly</name>
    <dbReference type="NCBI Taxonomy" id="76193"/>
    <lineage>
        <taxon>Eukaryota</taxon>
        <taxon>Metazoa</taxon>
        <taxon>Ecdysozoa</taxon>
        <taxon>Arthropoda</taxon>
        <taxon>Hexapoda</taxon>
        <taxon>Insecta</taxon>
        <taxon>Pterygota</taxon>
        <taxon>Neoptera</taxon>
        <taxon>Endopterygota</taxon>
        <taxon>Lepidoptera</taxon>
        <taxon>Glossata</taxon>
        <taxon>Ditrysia</taxon>
        <taxon>Papilionoidea</taxon>
        <taxon>Papilionidae</taxon>
        <taxon>Papilioninae</taxon>
        <taxon>Papilio</taxon>
    </lineage>
</organism>
<evidence type="ECO:0000256" key="1">
    <source>
        <dbReference type="SAM" id="Phobius"/>
    </source>
</evidence>
<dbReference type="EMBL" id="KQ460326">
    <property type="protein sequence ID" value="KPJ15695.1"/>
    <property type="molecule type" value="Genomic_DNA"/>
</dbReference>
<keyword evidence="1" id="KW-0472">Membrane</keyword>
<reference evidence="2 3" key="1">
    <citation type="journal article" date="2015" name="Nat. Commun.">
        <title>Outbred genome sequencing and CRISPR/Cas9 gene editing in butterflies.</title>
        <authorList>
            <person name="Li X."/>
            <person name="Fan D."/>
            <person name="Zhang W."/>
            <person name="Liu G."/>
            <person name="Zhang L."/>
            <person name="Zhao L."/>
            <person name="Fang X."/>
            <person name="Chen L."/>
            <person name="Dong Y."/>
            <person name="Chen Y."/>
            <person name="Ding Y."/>
            <person name="Zhao R."/>
            <person name="Feng M."/>
            <person name="Zhu Y."/>
            <person name="Feng Y."/>
            <person name="Jiang X."/>
            <person name="Zhu D."/>
            <person name="Xiang H."/>
            <person name="Feng X."/>
            <person name="Li S."/>
            <person name="Wang J."/>
            <person name="Zhang G."/>
            <person name="Kronforst M.R."/>
            <person name="Wang W."/>
        </authorList>
    </citation>
    <scope>NUCLEOTIDE SEQUENCE [LARGE SCALE GENOMIC DNA]</scope>
    <source>
        <strain evidence="2">Ya'a_city_454_Pm</strain>
        <tissue evidence="2">Whole body</tissue>
    </source>
</reference>
<evidence type="ECO:0000313" key="3">
    <source>
        <dbReference type="Proteomes" id="UP000053240"/>
    </source>
</evidence>
<dbReference type="InParanoid" id="A0A0N1PHA4"/>
<keyword evidence="3" id="KW-1185">Reference proteome</keyword>
<evidence type="ECO:0000313" key="2">
    <source>
        <dbReference type="EMBL" id="KPJ15695.1"/>
    </source>
</evidence>
<name>A0A0N1PHA4_PAPMA</name>
<sequence length="457" mass="51654">MTDVRREAEGRTVMLIHFAVTFLLLMVAVNGEFDNKRNLLRKDASTENNALTKRAPALSTVSSPANAGVEYADTKQQLADKSPSQREYATPAPQFSKFSDLLAGQAPSYQAAIASQLFSPVSVYQPRTGTPTTYEVSAPVPSQLAYSEHFQQPNLQYNPQVYNAKLSTQPEISQQEVLAQTQQIYNQQSLQQAYQQQPAYQQPLQQTYQQPLQQTYQQLPQTIQAQAQPLTYNQISPAQYSVHQNKQLENQPALQALQYQQSPKTFYSDNQQSLLAGQYNLAPQQYYSEGQQQYQQPYVQEQPAQNVQYIQPAVTYRQDDTQQKVFSQPALSSVLERQQFAPQNYQTQPQGPVSFTKFSQDQAQSVVHHPLYQQNVQQASSQGVSGHENLSYFRPGPQLQIQPQVLAQNQPQSYQPQVQYSKPNPGYKDQSVAAAPTFPAVQYFGKYAQSIFNKNQQ</sequence>
<keyword evidence="1" id="KW-0812">Transmembrane</keyword>
<feature type="transmembrane region" description="Helical" evidence="1">
    <location>
        <begin position="12"/>
        <end position="31"/>
    </location>
</feature>